<dbReference type="OrthoDB" id="9802051at2"/>
<dbReference type="FunFam" id="3.90.1530.30:FF:000001">
    <property type="entry name" value="Chromosome partitioning protein ParB"/>
    <property type="match status" value="1"/>
</dbReference>
<feature type="domain" description="ParB-like N-terminal" evidence="6">
    <location>
        <begin position="38"/>
        <end position="130"/>
    </location>
</feature>
<dbReference type="SUPFAM" id="SSF110849">
    <property type="entry name" value="ParB/Sulfiredoxin"/>
    <property type="match status" value="1"/>
</dbReference>
<gene>
    <name evidence="7" type="primary">parB_2</name>
    <name evidence="7" type="ORF">HDIA_4636</name>
</gene>
<keyword evidence="3" id="KW-0238">DNA-binding</keyword>
<comment type="function">
    <text evidence="4">Involved in chromosome partition. Localize to both poles of the predivisional cell following completion of DNA replication. Binds to the DNA origin of replication.</text>
</comment>
<evidence type="ECO:0000256" key="1">
    <source>
        <dbReference type="ARBA" id="ARBA00006295"/>
    </source>
</evidence>
<dbReference type="EMBL" id="LT960614">
    <property type="protein sequence ID" value="SON58177.1"/>
    <property type="molecule type" value="Genomic_DNA"/>
</dbReference>
<evidence type="ECO:0000256" key="2">
    <source>
        <dbReference type="ARBA" id="ARBA00022829"/>
    </source>
</evidence>
<reference evidence="8" key="1">
    <citation type="submission" date="2017-09" db="EMBL/GenBank/DDBJ databases">
        <title>Genome sequence of Nannocystis excedens DSM 71.</title>
        <authorList>
            <person name="Blom J."/>
        </authorList>
    </citation>
    <scope>NUCLEOTIDE SEQUENCE [LARGE SCALE GENOMIC DNA]</scope>
    <source>
        <strain evidence="8">type strain: E19</strain>
    </source>
</reference>
<dbReference type="Gene3D" id="3.90.1530.30">
    <property type="match status" value="1"/>
</dbReference>
<dbReference type="InterPro" id="IPR036086">
    <property type="entry name" value="ParB/Sulfiredoxin_sf"/>
</dbReference>
<keyword evidence="8" id="KW-1185">Reference proteome</keyword>
<organism evidence="7 8">
    <name type="scientific">Hartmannibacter diazotrophicus</name>
    <dbReference type="NCBI Taxonomy" id="1482074"/>
    <lineage>
        <taxon>Bacteria</taxon>
        <taxon>Pseudomonadati</taxon>
        <taxon>Pseudomonadota</taxon>
        <taxon>Alphaproteobacteria</taxon>
        <taxon>Hyphomicrobiales</taxon>
        <taxon>Pleomorphomonadaceae</taxon>
        <taxon>Hartmannibacter</taxon>
    </lineage>
</organism>
<dbReference type="NCBIfam" id="TIGR00180">
    <property type="entry name" value="parB_part"/>
    <property type="match status" value="1"/>
</dbReference>
<dbReference type="PANTHER" id="PTHR33375:SF1">
    <property type="entry name" value="CHROMOSOME-PARTITIONING PROTEIN PARB-RELATED"/>
    <property type="match status" value="1"/>
</dbReference>
<dbReference type="AlphaFoldDB" id="A0A2C9DCZ7"/>
<dbReference type="Pfam" id="PF02195">
    <property type="entry name" value="ParB_N"/>
    <property type="match status" value="1"/>
</dbReference>
<evidence type="ECO:0000256" key="3">
    <source>
        <dbReference type="ARBA" id="ARBA00023125"/>
    </source>
</evidence>
<dbReference type="InterPro" id="IPR004437">
    <property type="entry name" value="ParB/RepB/Spo0J"/>
</dbReference>
<feature type="region of interest" description="Disordered" evidence="5">
    <location>
        <begin position="228"/>
        <end position="247"/>
    </location>
</feature>
<evidence type="ECO:0000256" key="4">
    <source>
        <dbReference type="ARBA" id="ARBA00025472"/>
    </source>
</evidence>
<dbReference type="FunFam" id="1.10.10.2830:FF:000001">
    <property type="entry name" value="Chromosome partitioning protein ParB"/>
    <property type="match status" value="1"/>
</dbReference>
<dbReference type="GO" id="GO:0003677">
    <property type="term" value="F:DNA binding"/>
    <property type="evidence" value="ECO:0007669"/>
    <property type="project" value="UniProtKB-KW"/>
</dbReference>
<evidence type="ECO:0000313" key="7">
    <source>
        <dbReference type="EMBL" id="SON58177.1"/>
    </source>
</evidence>
<comment type="similarity">
    <text evidence="1">Belongs to the ParB family.</text>
</comment>
<dbReference type="KEGG" id="hdi:HDIA_4636"/>
<evidence type="ECO:0000256" key="5">
    <source>
        <dbReference type="SAM" id="MobiDB-lite"/>
    </source>
</evidence>
<dbReference type="GO" id="GO:0007059">
    <property type="term" value="P:chromosome segregation"/>
    <property type="evidence" value="ECO:0007669"/>
    <property type="project" value="UniProtKB-KW"/>
</dbReference>
<dbReference type="Gene3D" id="1.10.10.2830">
    <property type="match status" value="1"/>
</dbReference>
<dbReference type="InterPro" id="IPR050336">
    <property type="entry name" value="Chromosome_partition/occlusion"/>
</dbReference>
<dbReference type="GO" id="GO:0005694">
    <property type="term" value="C:chromosome"/>
    <property type="evidence" value="ECO:0007669"/>
    <property type="project" value="TreeGrafter"/>
</dbReference>
<dbReference type="Pfam" id="PF17762">
    <property type="entry name" value="HTH_ParB"/>
    <property type="match status" value="1"/>
</dbReference>
<keyword evidence="2" id="KW-0159">Chromosome partition</keyword>
<dbReference type="RefSeq" id="WP_099558403.1">
    <property type="nucleotide sequence ID" value="NZ_LT960614.1"/>
</dbReference>
<dbReference type="InterPro" id="IPR057240">
    <property type="entry name" value="ParB_dimer_C"/>
</dbReference>
<dbReference type="Proteomes" id="UP000223606">
    <property type="component" value="Chromosome 1"/>
</dbReference>
<dbReference type="InterPro" id="IPR003115">
    <property type="entry name" value="ParB_N"/>
</dbReference>
<dbReference type="InterPro" id="IPR041468">
    <property type="entry name" value="HTH_ParB/Spo0J"/>
</dbReference>
<evidence type="ECO:0000313" key="8">
    <source>
        <dbReference type="Proteomes" id="UP000223606"/>
    </source>
</evidence>
<name>A0A2C9DCZ7_9HYPH</name>
<sequence>MAMTDDNSGRRRLGRGLAALIGDAGNDYEVVERARGTRKIAIDLIHANPKNPRRIFREAELEDLTASIRQHGVIQPVLVRQAPNDPNAYELIAGERRWRAAQRAGVHEIPVVIQEVSDREAMEIAIIENVQRQDLNPLEEAMGYEQLIQEFDYSQADLANVIAKSRSHVANTLRLMKLPDQVKTYINEGELTAGHARALITAQDPVMLAKKVVDEGLSVRATEALAQDASGRPVKAEKAPRPDKDADTRALERQLADLLGVEVVIGHKPNGSGELKIKYKTLEQLDHVVRKLGASI</sequence>
<dbReference type="GO" id="GO:0045881">
    <property type="term" value="P:positive regulation of sporulation resulting in formation of a cellular spore"/>
    <property type="evidence" value="ECO:0007669"/>
    <property type="project" value="TreeGrafter"/>
</dbReference>
<dbReference type="CDD" id="cd16393">
    <property type="entry name" value="SPO0J_N"/>
    <property type="match status" value="1"/>
</dbReference>
<accession>A0A2C9DCZ7</accession>
<evidence type="ECO:0000259" key="6">
    <source>
        <dbReference type="SMART" id="SM00470"/>
    </source>
</evidence>
<dbReference type="Pfam" id="PF23552">
    <property type="entry name" value="ParB_C"/>
    <property type="match status" value="1"/>
</dbReference>
<proteinExistence type="inferred from homology"/>
<protein>
    <submittedName>
        <fullName evidence="7">Chromosome-partitioning protein ParB</fullName>
    </submittedName>
</protein>
<feature type="compositionally biased region" description="Basic and acidic residues" evidence="5">
    <location>
        <begin position="234"/>
        <end position="247"/>
    </location>
</feature>
<dbReference type="PANTHER" id="PTHR33375">
    <property type="entry name" value="CHROMOSOME-PARTITIONING PROTEIN PARB-RELATED"/>
    <property type="match status" value="1"/>
</dbReference>
<dbReference type="SMART" id="SM00470">
    <property type="entry name" value="ParB"/>
    <property type="match status" value="1"/>
</dbReference>